<dbReference type="PROSITE" id="PS00213">
    <property type="entry name" value="LIPOCALIN"/>
    <property type="match status" value="1"/>
</dbReference>
<dbReference type="PANTHER" id="PTHR10612:SF56">
    <property type="entry name" value="LIPOCALIN_CYTOSOLIC FATTY-ACID BINDING DOMAIN-CONTAINING PROTEIN"/>
    <property type="match status" value="1"/>
</dbReference>
<feature type="signal peptide" evidence="2">
    <location>
        <begin position="1"/>
        <end position="24"/>
    </location>
</feature>
<dbReference type="GO" id="GO:0006629">
    <property type="term" value="P:lipid metabolic process"/>
    <property type="evidence" value="ECO:0007669"/>
    <property type="project" value="TreeGrafter"/>
</dbReference>
<dbReference type="GO" id="GO:0000302">
    <property type="term" value="P:response to reactive oxygen species"/>
    <property type="evidence" value="ECO:0007669"/>
    <property type="project" value="TreeGrafter"/>
</dbReference>
<comment type="caution">
    <text evidence="3">The sequence shown here is derived from an EMBL/GenBank/DDBJ whole genome shotgun (WGS) entry which is preliminary data.</text>
</comment>
<dbReference type="GO" id="GO:0005737">
    <property type="term" value="C:cytoplasm"/>
    <property type="evidence" value="ECO:0007669"/>
    <property type="project" value="TreeGrafter"/>
</dbReference>
<evidence type="ECO:0000313" key="4">
    <source>
        <dbReference type="Proteomes" id="UP000825935"/>
    </source>
</evidence>
<dbReference type="InterPro" id="IPR012674">
    <property type="entry name" value="Calycin"/>
</dbReference>
<dbReference type="Gene3D" id="2.40.128.20">
    <property type="match status" value="2"/>
</dbReference>
<keyword evidence="4" id="KW-1185">Reference proteome</keyword>
<name>A0A8T2PYS9_CERRI</name>
<reference evidence="3" key="1">
    <citation type="submission" date="2021-08" db="EMBL/GenBank/DDBJ databases">
        <title>WGS assembly of Ceratopteris richardii.</title>
        <authorList>
            <person name="Marchant D.B."/>
            <person name="Chen G."/>
            <person name="Jenkins J."/>
            <person name="Shu S."/>
            <person name="Leebens-Mack J."/>
            <person name="Grimwood J."/>
            <person name="Schmutz J."/>
            <person name="Soltis P."/>
            <person name="Soltis D."/>
            <person name="Chen Z.-H."/>
        </authorList>
    </citation>
    <scope>NUCLEOTIDE SEQUENCE</scope>
    <source>
        <strain evidence="3">Whitten #5841</strain>
        <tissue evidence="3">Leaf</tissue>
    </source>
</reference>
<sequence>MALRLGCVMMMIVLLAMAGRGSDATFTNKPPQSSFCQRAEASRQCANPPTVDSDFKVEEYLGKWYEIGSTAAFKLLSEAGLVCNQALYSSANGTLSLLNSGLRVISRLAAAEVTAINVAARGSCAAAREVCYQLPALIELSQSLSDPSLGHRLASSAQAADLALHRLAADVSLVQQANGDISQANYSSGGRTLQSSIDVINRYTKDAEEHQDAIADFAVELNKIRAEATKESKEAQKTLGSAALKIGASSAGIEVGLKALEVGAKYLMSNGQPIDNGGVSSVTGTITQPNATSPAKLEVAISVAKSPYWIIALEKAKDGAYSAALVYSCQQGVGKSLFVLSREPTLEMTTLAAFLSKAESLGIYNDCEDPFLLTLQRGGSCGQPPLSM</sequence>
<evidence type="ECO:0000256" key="2">
    <source>
        <dbReference type="SAM" id="SignalP"/>
    </source>
</evidence>
<organism evidence="3 4">
    <name type="scientific">Ceratopteris richardii</name>
    <name type="common">Triangle waterfern</name>
    <dbReference type="NCBI Taxonomy" id="49495"/>
    <lineage>
        <taxon>Eukaryota</taxon>
        <taxon>Viridiplantae</taxon>
        <taxon>Streptophyta</taxon>
        <taxon>Embryophyta</taxon>
        <taxon>Tracheophyta</taxon>
        <taxon>Polypodiopsida</taxon>
        <taxon>Polypodiidae</taxon>
        <taxon>Polypodiales</taxon>
        <taxon>Pteridineae</taxon>
        <taxon>Pteridaceae</taxon>
        <taxon>Parkerioideae</taxon>
        <taxon>Ceratopteris</taxon>
    </lineage>
</organism>
<dbReference type="EMBL" id="CM035444">
    <property type="protein sequence ID" value="KAH7276600.1"/>
    <property type="molecule type" value="Genomic_DNA"/>
</dbReference>
<feature type="chain" id="PRO_5035806129" evidence="2">
    <location>
        <begin position="25"/>
        <end position="388"/>
    </location>
</feature>
<gene>
    <name evidence="3" type="ORF">KP509_39G013800</name>
</gene>
<dbReference type="OrthoDB" id="565904at2759"/>
<proteinExistence type="predicted"/>
<keyword evidence="2" id="KW-0732">Signal</keyword>
<accession>A0A8T2PYS9</accession>
<evidence type="ECO:0000256" key="1">
    <source>
        <dbReference type="SAM" id="Coils"/>
    </source>
</evidence>
<keyword evidence="1" id="KW-0175">Coiled coil</keyword>
<dbReference type="SUPFAM" id="SSF50814">
    <property type="entry name" value="Lipocalins"/>
    <property type="match status" value="2"/>
</dbReference>
<evidence type="ECO:0000313" key="3">
    <source>
        <dbReference type="EMBL" id="KAH7276600.1"/>
    </source>
</evidence>
<dbReference type="Proteomes" id="UP000825935">
    <property type="component" value="Chromosome 39"/>
</dbReference>
<dbReference type="PANTHER" id="PTHR10612">
    <property type="entry name" value="APOLIPOPROTEIN D"/>
    <property type="match status" value="1"/>
</dbReference>
<dbReference type="AlphaFoldDB" id="A0A8T2PYS9"/>
<protein>
    <submittedName>
        <fullName evidence="3">Uncharacterized protein</fullName>
    </submittedName>
</protein>
<dbReference type="InterPro" id="IPR022272">
    <property type="entry name" value="Lipocalin_CS"/>
</dbReference>
<feature type="coiled-coil region" evidence="1">
    <location>
        <begin position="207"/>
        <end position="238"/>
    </location>
</feature>